<gene>
    <name evidence="2" type="ORF">BC6307_05645</name>
</gene>
<sequence>MKATFKMPKTGKGWACFALILFTIALGGWPVVPFLNTETLVLGMPIIMAWSIFIIFFTTLMMVFIDKIGGAD</sequence>
<protein>
    <recommendedName>
        <fullName evidence="4">DUF3311 domain-containing protein</fullName>
    </recommendedName>
</protein>
<organism evidence="2 3">
    <name type="scientific">Sutcliffiella cohnii</name>
    <dbReference type="NCBI Taxonomy" id="33932"/>
    <lineage>
        <taxon>Bacteria</taxon>
        <taxon>Bacillati</taxon>
        <taxon>Bacillota</taxon>
        <taxon>Bacilli</taxon>
        <taxon>Bacillales</taxon>
        <taxon>Bacillaceae</taxon>
        <taxon>Sutcliffiella</taxon>
    </lineage>
</organism>
<dbReference type="KEGG" id="bcoh:BC6307_05645"/>
<reference evidence="2 3" key="1">
    <citation type="submission" date="2016-12" db="EMBL/GenBank/DDBJ databases">
        <title>The whole genome sequencing and assembly of Bacillus cohnii DSM 6307T strain.</title>
        <authorList>
            <person name="Lee Y.-J."/>
            <person name="Yi H."/>
            <person name="Bahn Y.-S."/>
            <person name="Kim J.F."/>
            <person name="Lee D.-W."/>
        </authorList>
    </citation>
    <scope>NUCLEOTIDE SEQUENCE [LARGE SCALE GENOMIC DNA]</scope>
    <source>
        <strain evidence="2 3">DSM 6307</strain>
    </source>
</reference>
<name>A0A223KN63_9BACI</name>
<evidence type="ECO:0000313" key="2">
    <source>
        <dbReference type="EMBL" id="AST90804.1"/>
    </source>
</evidence>
<keyword evidence="3" id="KW-1185">Reference proteome</keyword>
<keyword evidence="1" id="KW-0812">Transmembrane</keyword>
<feature type="transmembrane region" description="Helical" evidence="1">
    <location>
        <begin position="40"/>
        <end position="65"/>
    </location>
</feature>
<dbReference type="Proteomes" id="UP000215224">
    <property type="component" value="Chromosome"/>
</dbReference>
<keyword evidence="1" id="KW-1133">Transmembrane helix</keyword>
<evidence type="ECO:0008006" key="4">
    <source>
        <dbReference type="Google" id="ProtNLM"/>
    </source>
</evidence>
<dbReference type="RefSeq" id="WP_066418720.1">
    <property type="nucleotide sequence ID" value="NZ_CP018866.1"/>
</dbReference>
<dbReference type="EMBL" id="CP018866">
    <property type="protein sequence ID" value="AST90804.1"/>
    <property type="molecule type" value="Genomic_DNA"/>
</dbReference>
<dbReference type="AlphaFoldDB" id="A0A223KN63"/>
<keyword evidence="1" id="KW-0472">Membrane</keyword>
<evidence type="ECO:0000256" key="1">
    <source>
        <dbReference type="SAM" id="Phobius"/>
    </source>
</evidence>
<accession>A0A223KN63</accession>
<dbReference type="STRING" id="1314751.GCA_001591425_03352"/>
<evidence type="ECO:0000313" key="3">
    <source>
        <dbReference type="Proteomes" id="UP000215224"/>
    </source>
</evidence>
<proteinExistence type="predicted"/>